<gene>
    <name evidence="4" type="ORF">RUMLAC_01910</name>
</gene>
<dbReference type="Proteomes" id="UP000003254">
    <property type="component" value="Unassembled WGS sequence"/>
</dbReference>
<accession>B5CR11</accession>
<dbReference type="InterPro" id="IPR015797">
    <property type="entry name" value="NUDIX_hydrolase-like_dom_sf"/>
</dbReference>
<dbReference type="CDD" id="cd03424">
    <property type="entry name" value="NUDIX_ADPRase_Nudt5_UGPPase_Nudt14"/>
    <property type="match status" value="1"/>
</dbReference>
<dbReference type="SUPFAM" id="SSF55811">
    <property type="entry name" value="Nudix"/>
    <property type="match status" value="1"/>
</dbReference>
<evidence type="ECO:0000256" key="2">
    <source>
        <dbReference type="ARBA" id="ARBA00022801"/>
    </source>
</evidence>
<proteinExistence type="predicted"/>
<dbReference type="GO" id="GO:0006753">
    <property type="term" value="P:nucleoside phosphate metabolic process"/>
    <property type="evidence" value="ECO:0007669"/>
    <property type="project" value="TreeGrafter"/>
</dbReference>
<keyword evidence="5" id="KW-1185">Reference proteome</keyword>
<dbReference type="PANTHER" id="PTHR11839">
    <property type="entry name" value="UDP/ADP-SUGAR PYROPHOSPHATASE"/>
    <property type="match status" value="1"/>
</dbReference>
<evidence type="ECO:0000313" key="5">
    <source>
        <dbReference type="Proteomes" id="UP000003254"/>
    </source>
</evidence>
<evidence type="ECO:0000259" key="3">
    <source>
        <dbReference type="PROSITE" id="PS51462"/>
    </source>
</evidence>
<reference evidence="4 5" key="1">
    <citation type="submission" date="2008-08" db="EMBL/GenBank/DDBJ databases">
        <title>Draft genome sequence of Ruminococcus lactaris ATCC 29176.</title>
        <authorList>
            <person name="Sudarsanam P."/>
            <person name="Ley R."/>
            <person name="Guruge J."/>
            <person name="Turnbaugh P.J."/>
            <person name="Mahowald M."/>
            <person name="Liep D."/>
            <person name="Gordon J."/>
        </authorList>
    </citation>
    <scope>NUCLEOTIDE SEQUENCE [LARGE SCALE GENOMIC DNA]</scope>
    <source>
        <strain evidence="4 5">ATCC 29176</strain>
    </source>
</reference>
<dbReference type="PROSITE" id="PS51462">
    <property type="entry name" value="NUDIX"/>
    <property type="match status" value="1"/>
</dbReference>
<comment type="cofactor">
    <cofactor evidence="1">
        <name>Mg(2+)</name>
        <dbReference type="ChEBI" id="CHEBI:18420"/>
    </cofactor>
</comment>
<comment type="caution">
    <text evidence="4">The sequence shown here is derived from an EMBL/GenBank/DDBJ whole genome shotgun (WGS) entry which is preliminary data.</text>
</comment>
<evidence type="ECO:0000256" key="1">
    <source>
        <dbReference type="ARBA" id="ARBA00001946"/>
    </source>
</evidence>
<dbReference type="GO" id="GO:0016787">
    <property type="term" value="F:hydrolase activity"/>
    <property type="evidence" value="ECO:0007669"/>
    <property type="project" value="UniProtKB-KW"/>
</dbReference>
<protein>
    <submittedName>
        <fullName evidence="4">Hydrolase, NUDIX family</fullName>
    </submittedName>
</protein>
<dbReference type="GO" id="GO:0019693">
    <property type="term" value="P:ribose phosphate metabolic process"/>
    <property type="evidence" value="ECO:0007669"/>
    <property type="project" value="TreeGrafter"/>
</dbReference>
<dbReference type="EMBL" id="ABOU02000045">
    <property type="protein sequence ID" value="EDY32285.1"/>
    <property type="molecule type" value="Genomic_DNA"/>
</dbReference>
<dbReference type="HOGENOM" id="CLU_062658_5_1_9"/>
<keyword evidence="2 4" id="KW-0378">Hydrolase</keyword>
<reference evidence="4 5" key="2">
    <citation type="submission" date="2008-08" db="EMBL/GenBank/DDBJ databases">
        <authorList>
            <person name="Fulton L."/>
            <person name="Clifton S."/>
            <person name="Fulton B."/>
            <person name="Xu J."/>
            <person name="Minx P."/>
            <person name="Pepin K.H."/>
            <person name="Johnson M."/>
            <person name="Bhonagiri V."/>
            <person name="Nash W.E."/>
            <person name="Mardis E.R."/>
            <person name="Wilson R.K."/>
        </authorList>
    </citation>
    <scope>NUCLEOTIDE SEQUENCE [LARGE SCALE GENOMIC DNA]</scope>
    <source>
        <strain evidence="4 5">ATCC 29176</strain>
    </source>
</reference>
<feature type="domain" description="Nudix hydrolase" evidence="3">
    <location>
        <begin position="63"/>
        <end position="193"/>
    </location>
</feature>
<dbReference type="Pfam" id="PF00293">
    <property type="entry name" value="NUDIX"/>
    <property type="match status" value="1"/>
</dbReference>
<dbReference type="PANTHER" id="PTHR11839:SF18">
    <property type="entry name" value="NUDIX HYDROLASE DOMAIN-CONTAINING PROTEIN"/>
    <property type="match status" value="1"/>
</dbReference>
<organism evidence="4 5">
    <name type="scientific">[Ruminococcus] lactaris ATCC 29176</name>
    <dbReference type="NCBI Taxonomy" id="471875"/>
    <lineage>
        <taxon>Bacteria</taxon>
        <taxon>Bacillati</taxon>
        <taxon>Bacillota</taxon>
        <taxon>Clostridia</taxon>
        <taxon>Lachnospirales</taxon>
        <taxon>Lachnospiraceae</taxon>
        <taxon>Mediterraneibacter</taxon>
    </lineage>
</organism>
<name>B5CR11_9FIRM</name>
<dbReference type="eggNOG" id="COG0494">
    <property type="taxonomic scope" value="Bacteria"/>
</dbReference>
<dbReference type="AlphaFoldDB" id="B5CR11"/>
<sequence>MPKRSTGSFWLTGKFVESGKEMDQMSDEIKRVKRELKFKGKIIDFYQDTMEINGDHTVIWDFIKHKGAAAVVPVTDEGKILMVRQYRNALERYTLEIPAGALDTADEPGITCASRELEEETGYRSENLEWLINLRTTVAFCNEKIEVFVAKNLIPSKQHLDEDEFIDLGAYTMEELKEKIYSGEIEDAKTVSALLAYEVKYCK</sequence>
<evidence type="ECO:0000313" key="4">
    <source>
        <dbReference type="EMBL" id="EDY32285.1"/>
    </source>
</evidence>
<dbReference type="Gene3D" id="3.90.79.10">
    <property type="entry name" value="Nucleoside Triphosphate Pyrophosphohydrolase"/>
    <property type="match status" value="1"/>
</dbReference>
<dbReference type="InterPro" id="IPR000086">
    <property type="entry name" value="NUDIX_hydrolase_dom"/>
</dbReference>